<dbReference type="AlphaFoldDB" id="A0A8S9I941"/>
<dbReference type="PANTHER" id="PTHR13743:SF138">
    <property type="entry name" value="BEACH-TYPE PH DOMAIN-CONTAINING PROTEIN"/>
    <property type="match status" value="1"/>
</dbReference>
<dbReference type="InterPro" id="IPR036322">
    <property type="entry name" value="WD40_repeat_dom_sf"/>
</dbReference>
<dbReference type="EMBL" id="QGKW02001911">
    <property type="protein sequence ID" value="KAF2566274.1"/>
    <property type="molecule type" value="Genomic_DNA"/>
</dbReference>
<feature type="region of interest" description="Disordered" evidence="2">
    <location>
        <begin position="248"/>
        <end position="268"/>
    </location>
</feature>
<sequence>MSNNVFFYTTYEGTVDIDKIKDLVQQQATQDKIAYLGQTPFQLLTVPHIKRMPLKDVLHMQVTWLCYEEIKPYPVTAPEHCNLPAAAIKASSDNVVVVDMNGPAAHIAQHKWQPNTPDGQSTPFIFHHAKEASTGVTLIRMFKGDSEYPQAQAYGSSGIRSSSVTAITSDGEIITDLPLIKFYVIGGHVDNSIKLVSSDGAKTLETAFGHCSPVTCLALSPDSNFLVTGSRDTTLLVWRFHKGLTSQTSESQQTKTSETPSSASNTLMNKAKKRRIEGPIQVLHGHLREVTCCCVSSDHGIVVSSSESTDVLVHSIRKGRLIRRIVGVKAHVLCISSGGVLVVWSISDRSISTFTINGVLISKAKLPSSCTISCMELSMDGQNIVVGVNSLSYTGEEDSSSGDNAINILDVPSPSICFLNLYTLKVLSGPALKFWNFKQFSRVFHVMKLGKGQNITAMALNIDNTNLLVSTEDKQLIIFTSPSVSFLLPCLHFEHFTSASSLFATIFLLVRFAYESESNCFKLNSKVVDQTVKLGS</sequence>
<evidence type="ECO:0000313" key="5">
    <source>
        <dbReference type="Proteomes" id="UP000712281"/>
    </source>
</evidence>
<dbReference type="Pfam" id="PF20426">
    <property type="entry name" value="NBCH_WD40"/>
    <property type="match status" value="1"/>
</dbReference>
<feature type="domain" description="BEACH" evidence="3">
    <location>
        <begin position="1"/>
        <end position="51"/>
    </location>
</feature>
<dbReference type="PROSITE" id="PS50294">
    <property type="entry name" value="WD_REPEATS_REGION"/>
    <property type="match status" value="1"/>
</dbReference>
<organism evidence="4 5">
    <name type="scientific">Brassica cretica</name>
    <name type="common">Mustard</name>
    <dbReference type="NCBI Taxonomy" id="69181"/>
    <lineage>
        <taxon>Eukaryota</taxon>
        <taxon>Viridiplantae</taxon>
        <taxon>Streptophyta</taxon>
        <taxon>Embryophyta</taxon>
        <taxon>Tracheophyta</taxon>
        <taxon>Spermatophyta</taxon>
        <taxon>Magnoliopsida</taxon>
        <taxon>eudicotyledons</taxon>
        <taxon>Gunneridae</taxon>
        <taxon>Pentapetalae</taxon>
        <taxon>rosids</taxon>
        <taxon>malvids</taxon>
        <taxon>Brassicales</taxon>
        <taxon>Brassicaceae</taxon>
        <taxon>Brassiceae</taxon>
        <taxon>Brassica</taxon>
    </lineage>
</organism>
<dbReference type="PROSITE" id="PS50082">
    <property type="entry name" value="WD_REPEATS_2"/>
    <property type="match status" value="1"/>
</dbReference>
<dbReference type="SUPFAM" id="SSF81837">
    <property type="entry name" value="BEACH domain"/>
    <property type="match status" value="1"/>
</dbReference>
<reference evidence="4" key="1">
    <citation type="submission" date="2019-12" db="EMBL/GenBank/DDBJ databases">
        <title>Genome sequencing and annotation of Brassica cretica.</title>
        <authorList>
            <person name="Studholme D.J."/>
            <person name="Sarris P.F."/>
        </authorList>
    </citation>
    <scope>NUCLEOTIDE SEQUENCE</scope>
    <source>
        <strain evidence="4">PFS-001/15</strain>
        <tissue evidence="4">Leaf</tissue>
    </source>
</reference>
<feature type="repeat" description="WD" evidence="1">
    <location>
        <begin position="207"/>
        <end position="248"/>
    </location>
</feature>
<keyword evidence="1" id="KW-0853">WD repeat</keyword>
<dbReference type="InterPro" id="IPR015943">
    <property type="entry name" value="WD40/YVTN_repeat-like_dom_sf"/>
</dbReference>
<protein>
    <recommendedName>
        <fullName evidence="3">BEACH domain-containing protein</fullName>
    </recommendedName>
</protein>
<dbReference type="PANTHER" id="PTHR13743">
    <property type="entry name" value="BEIGE/BEACH-RELATED"/>
    <property type="match status" value="1"/>
</dbReference>
<dbReference type="InterPro" id="IPR001680">
    <property type="entry name" value="WD40_rpt"/>
</dbReference>
<dbReference type="InterPro" id="IPR046851">
    <property type="entry name" value="NBCH_WD40"/>
</dbReference>
<evidence type="ECO:0000313" key="4">
    <source>
        <dbReference type="EMBL" id="KAF2566274.1"/>
    </source>
</evidence>
<accession>A0A8S9I941</accession>
<feature type="compositionally biased region" description="Low complexity" evidence="2">
    <location>
        <begin position="248"/>
        <end position="262"/>
    </location>
</feature>
<dbReference type="Gene3D" id="1.10.1540.10">
    <property type="entry name" value="BEACH domain"/>
    <property type="match status" value="1"/>
</dbReference>
<comment type="caution">
    <text evidence="4">The sequence shown here is derived from an EMBL/GenBank/DDBJ whole genome shotgun (WGS) entry which is preliminary data.</text>
</comment>
<dbReference type="SUPFAM" id="SSF50978">
    <property type="entry name" value="WD40 repeat-like"/>
    <property type="match status" value="1"/>
</dbReference>
<dbReference type="SMART" id="SM00320">
    <property type="entry name" value="WD40"/>
    <property type="match status" value="3"/>
</dbReference>
<dbReference type="Proteomes" id="UP000712281">
    <property type="component" value="Unassembled WGS sequence"/>
</dbReference>
<evidence type="ECO:0000256" key="1">
    <source>
        <dbReference type="PROSITE-ProRule" id="PRU00221"/>
    </source>
</evidence>
<dbReference type="InterPro" id="IPR000409">
    <property type="entry name" value="BEACH_dom"/>
</dbReference>
<dbReference type="Pfam" id="PF02138">
    <property type="entry name" value="Beach"/>
    <property type="match status" value="1"/>
</dbReference>
<dbReference type="InterPro" id="IPR050865">
    <property type="entry name" value="BEACH_Domain"/>
</dbReference>
<evidence type="ECO:0000259" key="3">
    <source>
        <dbReference type="PROSITE" id="PS50197"/>
    </source>
</evidence>
<dbReference type="Gene3D" id="2.130.10.10">
    <property type="entry name" value="YVTN repeat-like/Quinoprotein amine dehydrogenase"/>
    <property type="match status" value="2"/>
</dbReference>
<dbReference type="InterPro" id="IPR036372">
    <property type="entry name" value="BEACH_dom_sf"/>
</dbReference>
<name>A0A8S9I941_BRACR</name>
<proteinExistence type="predicted"/>
<dbReference type="PROSITE" id="PS50197">
    <property type="entry name" value="BEACH"/>
    <property type="match status" value="1"/>
</dbReference>
<evidence type="ECO:0000256" key="2">
    <source>
        <dbReference type="SAM" id="MobiDB-lite"/>
    </source>
</evidence>
<gene>
    <name evidence="4" type="ORF">F2Q68_00025980</name>
</gene>